<dbReference type="AlphaFoldDB" id="A0AAE0CKR1"/>
<dbReference type="GO" id="GO:0016020">
    <property type="term" value="C:membrane"/>
    <property type="evidence" value="ECO:0007669"/>
    <property type="project" value="UniProtKB-SubCell"/>
</dbReference>
<dbReference type="SUPFAM" id="SSF48264">
    <property type="entry name" value="Cytochrome P450"/>
    <property type="match status" value="1"/>
</dbReference>
<organism evidence="8 9">
    <name type="scientific">Dipteronia dyeriana</name>
    <dbReference type="NCBI Taxonomy" id="168575"/>
    <lineage>
        <taxon>Eukaryota</taxon>
        <taxon>Viridiplantae</taxon>
        <taxon>Streptophyta</taxon>
        <taxon>Embryophyta</taxon>
        <taxon>Tracheophyta</taxon>
        <taxon>Spermatophyta</taxon>
        <taxon>Magnoliopsida</taxon>
        <taxon>eudicotyledons</taxon>
        <taxon>Gunneridae</taxon>
        <taxon>Pentapetalae</taxon>
        <taxon>rosids</taxon>
        <taxon>malvids</taxon>
        <taxon>Sapindales</taxon>
        <taxon>Sapindaceae</taxon>
        <taxon>Hippocastanoideae</taxon>
        <taxon>Acereae</taxon>
        <taxon>Dipteronia</taxon>
    </lineage>
</organism>
<evidence type="ECO:0000313" key="8">
    <source>
        <dbReference type="EMBL" id="KAK2654762.1"/>
    </source>
</evidence>
<dbReference type="Proteomes" id="UP001280121">
    <property type="component" value="Unassembled WGS sequence"/>
</dbReference>
<comment type="subcellular location">
    <subcellularLocation>
        <location evidence="2">Membrane</location>
        <topology evidence="2">Single-pass membrane protein</topology>
    </subcellularLocation>
</comment>
<dbReference type="PANTHER" id="PTHR24298">
    <property type="entry name" value="FLAVONOID 3'-MONOOXYGENASE-RELATED"/>
    <property type="match status" value="1"/>
</dbReference>
<evidence type="ECO:0000256" key="3">
    <source>
        <dbReference type="ARBA" id="ARBA00022617"/>
    </source>
</evidence>
<keyword evidence="3" id="KW-0408">Iron</keyword>
<evidence type="ECO:0008006" key="10">
    <source>
        <dbReference type="Google" id="ProtNLM"/>
    </source>
</evidence>
<gene>
    <name evidence="8" type="ORF">Ddye_014618</name>
</gene>
<dbReference type="PANTHER" id="PTHR24298:SF800">
    <property type="entry name" value="CYTOCHROME P450 89A2-RELATED"/>
    <property type="match status" value="1"/>
</dbReference>
<name>A0AAE0CKR1_9ROSI</name>
<evidence type="ECO:0000256" key="5">
    <source>
        <dbReference type="ARBA" id="ARBA00022723"/>
    </source>
</evidence>
<dbReference type="InterPro" id="IPR036396">
    <property type="entry name" value="Cyt_P450_sf"/>
</dbReference>
<comment type="caution">
    <text evidence="8">The sequence shown here is derived from an EMBL/GenBank/DDBJ whole genome shotgun (WGS) entry which is preliminary data.</text>
</comment>
<evidence type="ECO:0000256" key="4">
    <source>
        <dbReference type="ARBA" id="ARBA00022692"/>
    </source>
</evidence>
<evidence type="ECO:0000313" key="9">
    <source>
        <dbReference type="Proteomes" id="UP001280121"/>
    </source>
</evidence>
<evidence type="ECO:0000256" key="1">
    <source>
        <dbReference type="ARBA" id="ARBA00001971"/>
    </source>
</evidence>
<proteinExistence type="predicted"/>
<sequence>MLMILQGQREIVAHNLMKYPAIQEKLFMEMMKEVLEVREEDLQTIPYVKAVILEGLRRHPPSHFLLPHAVTRDTVPKDGVIAWCWGKKMSLR</sequence>
<dbReference type="InterPro" id="IPR051103">
    <property type="entry name" value="Plant_metabolite_P450s"/>
</dbReference>
<dbReference type="GO" id="GO:0005506">
    <property type="term" value="F:iron ion binding"/>
    <property type="evidence" value="ECO:0007669"/>
    <property type="project" value="InterPro"/>
</dbReference>
<dbReference type="Pfam" id="PF00067">
    <property type="entry name" value="p450"/>
    <property type="match status" value="1"/>
</dbReference>
<evidence type="ECO:0000256" key="6">
    <source>
        <dbReference type="ARBA" id="ARBA00022989"/>
    </source>
</evidence>
<keyword evidence="6" id="KW-1133">Transmembrane helix</keyword>
<reference evidence="8" key="1">
    <citation type="journal article" date="2023" name="Plant J.">
        <title>Genome sequences and population genomics provide insights into the demographic history, inbreeding, and mutation load of two 'living fossil' tree species of Dipteronia.</title>
        <authorList>
            <person name="Feng Y."/>
            <person name="Comes H.P."/>
            <person name="Chen J."/>
            <person name="Zhu S."/>
            <person name="Lu R."/>
            <person name="Zhang X."/>
            <person name="Li P."/>
            <person name="Qiu J."/>
            <person name="Olsen K.M."/>
            <person name="Qiu Y."/>
        </authorList>
    </citation>
    <scope>NUCLEOTIDE SEQUENCE</scope>
    <source>
        <strain evidence="8">KIB01</strain>
    </source>
</reference>
<comment type="cofactor">
    <cofactor evidence="1">
        <name>heme</name>
        <dbReference type="ChEBI" id="CHEBI:30413"/>
    </cofactor>
</comment>
<keyword evidence="9" id="KW-1185">Reference proteome</keyword>
<keyword evidence="7" id="KW-0472">Membrane</keyword>
<keyword evidence="3" id="KW-0349">Heme</keyword>
<keyword evidence="5" id="KW-0479">Metal-binding</keyword>
<dbReference type="GO" id="GO:0016709">
    <property type="term" value="F:oxidoreductase activity, acting on paired donors, with incorporation or reduction of molecular oxygen, NAD(P)H as one donor, and incorporation of one atom of oxygen"/>
    <property type="evidence" value="ECO:0007669"/>
    <property type="project" value="TreeGrafter"/>
</dbReference>
<evidence type="ECO:0000256" key="7">
    <source>
        <dbReference type="ARBA" id="ARBA00023136"/>
    </source>
</evidence>
<dbReference type="EMBL" id="JANJYI010000004">
    <property type="protein sequence ID" value="KAK2654762.1"/>
    <property type="molecule type" value="Genomic_DNA"/>
</dbReference>
<protein>
    <recommendedName>
        <fullName evidence="10">Cytochrome P450</fullName>
    </recommendedName>
</protein>
<dbReference type="GO" id="GO:0020037">
    <property type="term" value="F:heme binding"/>
    <property type="evidence" value="ECO:0007669"/>
    <property type="project" value="InterPro"/>
</dbReference>
<evidence type="ECO:0000256" key="2">
    <source>
        <dbReference type="ARBA" id="ARBA00004167"/>
    </source>
</evidence>
<dbReference type="InterPro" id="IPR001128">
    <property type="entry name" value="Cyt_P450"/>
</dbReference>
<dbReference type="Gene3D" id="1.10.630.10">
    <property type="entry name" value="Cytochrome P450"/>
    <property type="match status" value="1"/>
</dbReference>
<keyword evidence="4" id="KW-0812">Transmembrane</keyword>
<accession>A0AAE0CKR1</accession>